<dbReference type="InterPro" id="IPR004839">
    <property type="entry name" value="Aminotransferase_I/II_large"/>
</dbReference>
<dbReference type="EC" id="4.4.1.13" evidence="2"/>
<dbReference type="PANTHER" id="PTHR43525">
    <property type="entry name" value="PROTEIN MALY"/>
    <property type="match status" value="1"/>
</dbReference>
<dbReference type="CDD" id="cd00609">
    <property type="entry name" value="AAT_like"/>
    <property type="match status" value="1"/>
</dbReference>
<dbReference type="Pfam" id="PF00155">
    <property type="entry name" value="Aminotran_1_2"/>
    <property type="match status" value="1"/>
</dbReference>
<evidence type="ECO:0000256" key="4">
    <source>
        <dbReference type="ARBA" id="ARBA00023239"/>
    </source>
</evidence>
<accession>A0A6J6DC91</accession>
<dbReference type="AlphaFoldDB" id="A0A6J6DC91"/>
<dbReference type="GO" id="GO:0030170">
    <property type="term" value="F:pyridoxal phosphate binding"/>
    <property type="evidence" value="ECO:0007669"/>
    <property type="project" value="InterPro"/>
</dbReference>
<dbReference type="Gene3D" id="3.40.640.10">
    <property type="entry name" value="Type I PLP-dependent aspartate aminotransferase-like (Major domain)"/>
    <property type="match status" value="1"/>
</dbReference>
<comment type="cofactor">
    <cofactor evidence="1">
        <name>pyridoxal 5'-phosphate</name>
        <dbReference type="ChEBI" id="CHEBI:597326"/>
    </cofactor>
</comment>
<keyword evidence="4" id="KW-0456">Lyase</keyword>
<feature type="domain" description="Aminotransferase class I/classII large" evidence="6">
    <location>
        <begin position="29"/>
        <end position="379"/>
    </location>
</feature>
<keyword evidence="3" id="KW-0663">Pyridoxal phosphate</keyword>
<evidence type="ECO:0000313" key="7">
    <source>
        <dbReference type="EMBL" id="CAB4560944.1"/>
    </source>
</evidence>
<sequence>MATSSKILGPIDQVRRRTSSKWRRFAPDVLPMHVAEMDYEIADSIKQLLIEKIKNSDIGYTGPVPEVAEGFTKFAKERWGWTVDPNQIKLATDVGVSGVEIFRALGKPGDKVVINSPVYTNFFSWITEAQLVIEDVPLIPDTDTWNLDLVGLEKAFAAGAKFYLLCSPHNPIGKLYTRAELKKIADLAKKYDVIVISDEIHAPLTFAENEFVPYLSVSDPARETGICITAASKSFNLAGLKASIIVTEHPSMKAKLNNLPMAMHWRSGLLGAFAMGEAFGACSEWLDEANELNKQSRDLFVKLVSKNLPSVKTWIPEAGYLAWLDISKLEIGENPGARILEEQKVAFVPGQDLGPQYSQYLRINLGCHPESLERAIDALAAYEK</sequence>
<evidence type="ECO:0000256" key="5">
    <source>
        <dbReference type="ARBA" id="ARBA00037974"/>
    </source>
</evidence>
<dbReference type="PANTHER" id="PTHR43525:SF2">
    <property type="entry name" value="CYSTATHIONINE BETA-LYASE-RELATED"/>
    <property type="match status" value="1"/>
</dbReference>
<name>A0A6J6DC91_9ZZZZ</name>
<evidence type="ECO:0000256" key="3">
    <source>
        <dbReference type="ARBA" id="ARBA00022898"/>
    </source>
</evidence>
<dbReference type="InterPro" id="IPR051798">
    <property type="entry name" value="Class-II_PLP-Dep_Aminotrans"/>
</dbReference>
<organism evidence="7">
    <name type="scientific">freshwater metagenome</name>
    <dbReference type="NCBI Taxonomy" id="449393"/>
    <lineage>
        <taxon>unclassified sequences</taxon>
        <taxon>metagenomes</taxon>
        <taxon>ecological metagenomes</taxon>
    </lineage>
</organism>
<gene>
    <name evidence="7" type="ORF">UFOPK1618_00530</name>
</gene>
<dbReference type="Gene3D" id="3.90.1150.10">
    <property type="entry name" value="Aspartate Aminotransferase, domain 1"/>
    <property type="match status" value="1"/>
</dbReference>
<protein>
    <recommendedName>
        <fullName evidence="2">cysteine-S-conjugate beta-lyase</fullName>
        <ecNumber evidence="2">4.4.1.13</ecNumber>
    </recommendedName>
</protein>
<dbReference type="InterPro" id="IPR015424">
    <property type="entry name" value="PyrdxlP-dep_Trfase"/>
</dbReference>
<proteinExistence type="inferred from homology"/>
<evidence type="ECO:0000256" key="2">
    <source>
        <dbReference type="ARBA" id="ARBA00012224"/>
    </source>
</evidence>
<dbReference type="SUPFAM" id="SSF53383">
    <property type="entry name" value="PLP-dependent transferases"/>
    <property type="match status" value="1"/>
</dbReference>
<dbReference type="EMBL" id="CAEZTF010000086">
    <property type="protein sequence ID" value="CAB4560944.1"/>
    <property type="molecule type" value="Genomic_DNA"/>
</dbReference>
<comment type="similarity">
    <text evidence="5">Belongs to the class-II pyridoxal-phosphate-dependent aminotransferase family. MalY/PatB cystathionine beta-lyase subfamily.</text>
</comment>
<evidence type="ECO:0000256" key="1">
    <source>
        <dbReference type="ARBA" id="ARBA00001933"/>
    </source>
</evidence>
<evidence type="ECO:0000259" key="6">
    <source>
        <dbReference type="Pfam" id="PF00155"/>
    </source>
</evidence>
<reference evidence="7" key="1">
    <citation type="submission" date="2020-05" db="EMBL/GenBank/DDBJ databases">
        <authorList>
            <person name="Chiriac C."/>
            <person name="Salcher M."/>
            <person name="Ghai R."/>
            <person name="Kavagutti S V."/>
        </authorList>
    </citation>
    <scope>NUCLEOTIDE SEQUENCE</scope>
</reference>
<dbReference type="InterPro" id="IPR015422">
    <property type="entry name" value="PyrdxlP-dep_Trfase_small"/>
</dbReference>
<dbReference type="GO" id="GO:0047804">
    <property type="term" value="F:cysteine-S-conjugate beta-lyase activity"/>
    <property type="evidence" value="ECO:0007669"/>
    <property type="project" value="UniProtKB-EC"/>
</dbReference>
<dbReference type="InterPro" id="IPR015421">
    <property type="entry name" value="PyrdxlP-dep_Trfase_major"/>
</dbReference>